<comment type="caution">
    <text evidence="1">The sequence shown here is derived from an EMBL/GenBank/DDBJ whole genome shotgun (WGS) entry which is preliminary data.</text>
</comment>
<protein>
    <submittedName>
        <fullName evidence="1">Uncharacterized protein</fullName>
    </submittedName>
</protein>
<evidence type="ECO:0000313" key="1">
    <source>
        <dbReference type="EMBL" id="MBL0406424.1"/>
    </source>
</evidence>
<gene>
    <name evidence="1" type="ORF">JKG68_20915</name>
</gene>
<sequence length="298" mass="33591">MSRSYLDLVKAAKRGAVRPITGFEAGSHIVGGRWIGQTIVGDPERPPFVFERPNYDLGSLFDRWHTDGIGRDAYSRYLEEGQRRLAKRDLFLPQEICSYLYHCVEDELDFERTYCALLQQSGAGIEGTVFIRQEALNEPFRSWLIDAASFCLCPDGTTTYVYSIPRPKWSNGAIETLKSRTDKLVGDVIVATMLITSSSKVVETSAKRSFSVDVYNRNRRLGQKKLDAPCIVKINRALLLAEGARMTTQGEGGPTKRAHERRAHVRVIWRGTEKEREVKVRAASINGGNPMQSYRVIT</sequence>
<reference evidence="1" key="1">
    <citation type="submission" date="2021-01" db="EMBL/GenBank/DDBJ databases">
        <title>Microvirga sp.</title>
        <authorList>
            <person name="Kim M.K."/>
        </authorList>
    </citation>
    <scope>NUCLEOTIDE SEQUENCE</scope>
    <source>
        <strain evidence="1">5420S-16</strain>
    </source>
</reference>
<dbReference type="AlphaFoldDB" id="A0A937CZA1"/>
<dbReference type="EMBL" id="JAEQMY010000041">
    <property type="protein sequence ID" value="MBL0406424.1"/>
    <property type="molecule type" value="Genomic_DNA"/>
</dbReference>
<dbReference type="InterPro" id="IPR058915">
    <property type="entry name" value="AcrVA2-like"/>
</dbReference>
<proteinExistence type="predicted"/>
<name>A0A937CZA1_9HYPH</name>
<organism evidence="1 2">
    <name type="scientific">Microvirga aerilata</name>
    <dbReference type="NCBI Taxonomy" id="670292"/>
    <lineage>
        <taxon>Bacteria</taxon>
        <taxon>Pseudomonadati</taxon>
        <taxon>Pseudomonadota</taxon>
        <taxon>Alphaproteobacteria</taxon>
        <taxon>Hyphomicrobiales</taxon>
        <taxon>Methylobacteriaceae</taxon>
        <taxon>Microvirga</taxon>
    </lineage>
</organism>
<dbReference type="Pfam" id="PF26125">
    <property type="entry name" value="AcrVA2-like"/>
    <property type="match status" value="1"/>
</dbReference>
<dbReference type="RefSeq" id="WP_202063297.1">
    <property type="nucleotide sequence ID" value="NZ_JAEQMY010000041.1"/>
</dbReference>
<evidence type="ECO:0000313" key="2">
    <source>
        <dbReference type="Proteomes" id="UP000605848"/>
    </source>
</evidence>
<keyword evidence="2" id="KW-1185">Reference proteome</keyword>
<dbReference type="Proteomes" id="UP000605848">
    <property type="component" value="Unassembled WGS sequence"/>
</dbReference>
<accession>A0A937CZA1</accession>